<dbReference type="InterPro" id="IPR025614">
    <property type="entry name" value="Cell_morpho_N"/>
</dbReference>
<protein>
    <submittedName>
        <fullName evidence="2">MOR2-PAG1_N domain-containing protein</fullName>
    </submittedName>
</protein>
<sequence>DILYCQVLTSVLKQLPYHPGHDEIINKILDQAFKRFEYKENLQSRRNAENINLVADMYAKVVGELSQTRFGLVRQHFTSRLAQLRAKESSSYTTHSIISLLMGMKFFRVKVG</sequence>
<dbReference type="GO" id="GO:0005938">
    <property type="term" value="C:cell cortex"/>
    <property type="evidence" value="ECO:0007669"/>
    <property type="project" value="TreeGrafter"/>
</dbReference>
<dbReference type="WBParaSite" id="MCU_003691-RA">
    <property type="protein sequence ID" value="MCU_003691-RA"/>
    <property type="gene ID" value="MCU_003691"/>
</dbReference>
<dbReference type="GO" id="GO:0031175">
    <property type="term" value="P:neuron projection development"/>
    <property type="evidence" value="ECO:0007669"/>
    <property type="project" value="TreeGrafter"/>
</dbReference>
<proteinExistence type="predicted"/>
<dbReference type="InterPro" id="IPR039867">
    <property type="entry name" value="Furry/Tao3/Mor2"/>
</dbReference>
<evidence type="ECO:0000259" key="1">
    <source>
        <dbReference type="Pfam" id="PF14222"/>
    </source>
</evidence>
<feature type="domain" description="Cell morphogenesis protein N-terminal" evidence="1">
    <location>
        <begin position="3"/>
        <end position="111"/>
    </location>
</feature>
<dbReference type="PANTHER" id="PTHR12295">
    <property type="entry name" value="FURRY-RELATED"/>
    <property type="match status" value="1"/>
</dbReference>
<dbReference type="GO" id="GO:0000902">
    <property type="term" value="P:cell morphogenesis"/>
    <property type="evidence" value="ECO:0007669"/>
    <property type="project" value="InterPro"/>
</dbReference>
<dbReference type="PANTHER" id="PTHR12295:SF30">
    <property type="entry name" value="PROTEIN FURRY"/>
    <property type="match status" value="1"/>
</dbReference>
<dbReference type="Pfam" id="PF14222">
    <property type="entry name" value="MOR2-PAG1_N"/>
    <property type="match status" value="1"/>
</dbReference>
<name>A0A5K3EZ18_MESCO</name>
<reference evidence="2" key="1">
    <citation type="submission" date="2019-11" db="UniProtKB">
        <authorList>
            <consortium name="WormBaseParasite"/>
        </authorList>
    </citation>
    <scope>IDENTIFICATION</scope>
</reference>
<organism evidence="2">
    <name type="scientific">Mesocestoides corti</name>
    <name type="common">Flatworm</name>
    <dbReference type="NCBI Taxonomy" id="53468"/>
    <lineage>
        <taxon>Eukaryota</taxon>
        <taxon>Metazoa</taxon>
        <taxon>Spiralia</taxon>
        <taxon>Lophotrochozoa</taxon>
        <taxon>Platyhelminthes</taxon>
        <taxon>Cestoda</taxon>
        <taxon>Eucestoda</taxon>
        <taxon>Cyclophyllidea</taxon>
        <taxon>Mesocestoididae</taxon>
        <taxon>Mesocestoides</taxon>
    </lineage>
</organism>
<dbReference type="GO" id="GO:0030427">
    <property type="term" value="C:site of polarized growth"/>
    <property type="evidence" value="ECO:0007669"/>
    <property type="project" value="TreeGrafter"/>
</dbReference>
<evidence type="ECO:0000313" key="2">
    <source>
        <dbReference type="WBParaSite" id="MCU_003691-RA"/>
    </source>
</evidence>
<dbReference type="AlphaFoldDB" id="A0A5K3EZ18"/>
<accession>A0A5K3EZ18</accession>